<organism evidence="2 3">
    <name type="scientific">Antrihabitans cavernicola</name>
    <dbReference type="NCBI Taxonomy" id="2495913"/>
    <lineage>
        <taxon>Bacteria</taxon>
        <taxon>Bacillati</taxon>
        <taxon>Actinomycetota</taxon>
        <taxon>Actinomycetes</taxon>
        <taxon>Mycobacteriales</taxon>
        <taxon>Nocardiaceae</taxon>
        <taxon>Antrihabitans</taxon>
    </lineage>
</organism>
<feature type="region of interest" description="Disordered" evidence="1">
    <location>
        <begin position="1"/>
        <end position="38"/>
    </location>
</feature>
<sequence>MGVVTGRDHPRRRVESDERPHYGTVRDAAQNSDQRRPPLDGIVPLYLAFWHRTHSGGKYSGRL</sequence>
<name>A0A5A7S4Q8_9NOCA</name>
<proteinExistence type="predicted"/>
<dbReference type="Proteomes" id="UP000322244">
    <property type="component" value="Unassembled WGS sequence"/>
</dbReference>
<evidence type="ECO:0000256" key="1">
    <source>
        <dbReference type="SAM" id="MobiDB-lite"/>
    </source>
</evidence>
<comment type="caution">
    <text evidence="2">The sequence shown here is derived from an EMBL/GenBank/DDBJ whole genome shotgun (WGS) entry which is preliminary data.</text>
</comment>
<dbReference type="RefSeq" id="WP_149432953.1">
    <property type="nucleotide sequence ID" value="NZ_VLNY01000021.1"/>
</dbReference>
<evidence type="ECO:0000313" key="3">
    <source>
        <dbReference type="Proteomes" id="UP000322244"/>
    </source>
</evidence>
<keyword evidence="3" id="KW-1185">Reference proteome</keyword>
<dbReference type="AlphaFoldDB" id="A0A5A7S4Q8"/>
<evidence type="ECO:0000313" key="2">
    <source>
        <dbReference type="EMBL" id="KAA0017656.1"/>
    </source>
</evidence>
<dbReference type="EMBL" id="VLNY01000021">
    <property type="protein sequence ID" value="KAA0017656.1"/>
    <property type="molecule type" value="Genomic_DNA"/>
</dbReference>
<protein>
    <submittedName>
        <fullName evidence="2">Uncharacterized protein</fullName>
    </submittedName>
</protein>
<reference evidence="2 3" key="1">
    <citation type="submission" date="2019-07" db="EMBL/GenBank/DDBJ databases">
        <title>Rhodococcus cavernicolus sp. nov., isolated from a cave.</title>
        <authorList>
            <person name="Lee S.D."/>
        </authorList>
    </citation>
    <scope>NUCLEOTIDE SEQUENCE [LARGE SCALE GENOMIC DNA]</scope>
    <source>
        <strain evidence="2 3">C1-24</strain>
    </source>
</reference>
<gene>
    <name evidence="2" type="ORF">FOY51_24745</name>
</gene>
<accession>A0A5A7S4Q8</accession>